<comment type="caution">
    <text evidence="3">The sequence shown here is derived from an EMBL/GenBank/DDBJ whole genome shotgun (WGS) entry which is preliminary data.</text>
</comment>
<keyword evidence="4" id="KW-1185">Reference proteome</keyword>
<accession>A0ABR4AGW9</accession>
<evidence type="ECO:0000256" key="1">
    <source>
        <dbReference type="ARBA" id="ARBA00023268"/>
    </source>
</evidence>
<dbReference type="PANTHER" id="PTHR43775">
    <property type="entry name" value="FATTY ACID SYNTHASE"/>
    <property type="match status" value="1"/>
</dbReference>
<protein>
    <recommendedName>
        <fullName evidence="2">Malonyl-CoA:ACP transacylase (MAT) domain-containing protein</fullName>
    </recommendedName>
</protein>
<gene>
    <name evidence="3" type="ORF">ABVK25_012501</name>
</gene>
<dbReference type="EMBL" id="JBHFEH010000226">
    <property type="protein sequence ID" value="KAL2044071.1"/>
    <property type="molecule type" value="Genomic_DNA"/>
</dbReference>
<dbReference type="SMART" id="SM00827">
    <property type="entry name" value="PKS_AT"/>
    <property type="match status" value="1"/>
</dbReference>
<keyword evidence="1" id="KW-0511">Multifunctional enzyme</keyword>
<dbReference type="InterPro" id="IPR014043">
    <property type="entry name" value="Acyl_transferase_dom"/>
</dbReference>
<dbReference type="Gene3D" id="3.40.366.10">
    <property type="entry name" value="Malonyl-Coenzyme A Acyl Carrier Protein, domain 2"/>
    <property type="match status" value="1"/>
</dbReference>
<proteinExistence type="predicted"/>
<dbReference type="PANTHER" id="PTHR43775:SF22">
    <property type="entry name" value="SYNTHASE, PUTATIVE (JCVI)-RELATED"/>
    <property type="match status" value="1"/>
</dbReference>
<evidence type="ECO:0000259" key="2">
    <source>
        <dbReference type="SMART" id="SM00827"/>
    </source>
</evidence>
<reference evidence="3 4" key="1">
    <citation type="submission" date="2024-09" db="EMBL/GenBank/DDBJ databases">
        <title>Rethinking Asexuality: The Enigmatic Case of Functional Sexual Genes in Lepraria (Stereocaulaceae).</title>
        <authorList>
            <person name="Doellman M."/>
            <person name="Sun Y."/>
            <person name="Barcenas-Pena A."/>
            <person name="Lumbsch H.T."/>
            <person name="Grewe F."/>
        </authorList>
    </citation>
    <scope>NUCLEOTIDE SEQUENCE [LARGE SCALE GENOMIC DNA]</scope>
    <source>
        <strain evidence="3 4">Grewe 0041</strain>
    </source>
</reference>
<evidence type="ECO:0000313" key="3">
    <source>
        <dbReference type="EMBL" id="KAL2044071.1"/>
    </source>
</evidence>
<name>A0ABR4AGW9_9LECA</name>
<dbReference type="InterPro" id="IPR016035">
    <property type="entry name" value="Acyl_Trfase/lysoPLipase"/>
</dbReference>
<sequence length="271" mass="28718">MATDHHDLASVLSRNSSRVTEPPVNANVTFIFTGQGAQWSGMGRELISTQSTFKDSLLRSEQLLQELGAPWSLIGDILLSKACSGIEDGTIAQPATTALQIALVDFIYSVGIHPKAVLGHSSGEIAAAYAAGALSHKAAISVSYHRGCVAKICKRVLQTNGAMIAVGLGEVDIQTYIAQVPKGIVSVACVNSPSNTTVSGNEAAILDLQRMLNNDNIFNRKLKVNIAYHSPHLQVAAGEYGRLLEGIDSGVPNPAVRFFSSVTATEKAHRL</sequence>
<dbReference type="Proteomes" id="UP001590951">
    <property type="component" value="Unassembled WGS sequence"/>
</dbReference>
<dbReference type="Pfam" id="PF00698">
    <property type="entry name" value="Acyl_transf_1"/>
    <property type="match status" value="1"/>
</dbReference>
<organism evidence="3 4">
    <name type="scientific">Lepraria finkii</name>
    <dbReference type="NCBI Taxonomy" id="1340010"/>
    <lineage>
        <taxon>Eukaryota</taxon>
        <taxon>Fungi</taxon>
        <taxon>Dikarya</taxon>
        <taxon>Ascomycota</taxon>
        <taxon>Pezizomycotina</taxon>
        <taxon>Lecanoromycetes</taxon>
        <taxon>OSLEUM clade</taxon>
        <taxon>Lecanoromycetidae</taxon>
        <taxon>Lecanorales</taxon>
        <taxon>Lecanorineae</taxon>
        <taxon>Stereocaulaceae</taxon>
        <taxon>Lepraria</taxon>
    </lineage>
</organism>
<dbReference type="InterPro" id="IPR050091">
    <property type="entry name" value="PKS_NRPS_Biosynth_Enz"/>
</dbReference>
<dbReference type="InterPro" id="IPR016036">
    <property type="entry name" value="Malonyl_transacylase_ACP-bd"/>
</dbReference>
<dbReference type="SUPFAM" id="SSF55048">
    <property type="entry name" value="Probable ACP-binding domain of malonyl-CoA ACP transacylase"/>
    <property type="match status" value="1"/>
</dbReference>
<feature type="domain" description="Malonyl-CoA:ACP transacylase (MAT)" evidence="2">
    <location>
        <begin position="31"/>
        <end position="271"/>
    </location>
</feature>
<dbReference type="SUPFAM" id="SSF52151">
    <property type="entry name" value="FabD/lysophospholipase-like"/>
    <property type="match status" value="1"/>
</dbReference>
<evidence type="ECO:0000313" key="4">
    <source>
        <dbReference type="Proteomes" id="UP001590951"/>
    </source>
</evidence>
<dbReference type="InterPro" id="IPR001227">
    <property type="entry name" value="Ac_transferase_dom_sf"/>
</dbReference>